<dbReference type="SUPFAM" id="SSF46785">
    <property type="entry name" value="Winged helix' DNA-binding domain"/>
    <property type="match status" value="1"/>
</dbReference>
<reference evidence="5" key="1">
    <citation type="submission" date="2020-03" db="EMBL/GenBank/DDBJ databases">
        <title>Genome of Pelagibius litoralis DSM 21314T.</title>
        <authorList>
            <person name="Wang G."/>
        </authorList>
    </citation>
    <scope>NUCLEOTIDE SEQUENCE</scope>
    <source>
        <strain evidence="5">DSM 21314</strain>
    </source>
</reference>
<dbReference type="InterPro" id="IPR011711">
    <property type="entry name" value="GntR_C"/>
</dbReference>
<dbReference type="Gene3D" id="1.10.10.10">
    <property type="entry name" value="Winged helix-like DNA-binding domain superfamily/Winged helix DNA-binding domain"/>
    <property type="match status" value="1"/>
</dbReference>
<dbReference type="InterPro" id="IPR000524">
    <property type="entry name" value="Tscrpt_reg_HTH_GntR"/>
</dbReference>
<dbReference type="InterPro" id="IPR036390">
    <property type="entry name" value="WH_DNA-bd_sf"/>
</dbReference>
<evidence type="ECO:0000313" key="5">
    <source>
        <dbReference type="EMBL" id="NIA70403.1"/>
    </source>
</evidence>
<keyword evidence="3" id="KW-0804">Transcription</keyword>
<dbReference type="PANTHER" id="PTHR43537:SF5">
    <property type="entry name" value="UXU OPERON TRANSCRIPTIONAL REGULATOR"/>
    <property type="match status" value="1"/>
</dbReference>
<dbReference type="SMART" id="SM00895">
    <property type="entry name" value="FCD"/>
    <property type="match status" value="1"/>
</dbReference>
<evidence type="ECO:0000313" key="6">
    <source>
        <dbReference type="Proteomes" id="UP000761264"/>
    </source>
</evidence>
<proteinExistence type="predicted"/>
<feature type="domain" description="HTH gntR-type" evidence="4">
    <location>
        <begin position="1"/>
        <end position="69"/>
    </location>
</feature>
<keyword evidence="1" id="KW-0805">Transcription regulation</keyword>
<dbReference type="GO" id="GO:0003677">
    <property type="term" value="F:DNA binding"/>
    <property type="evidence" value="ECO:0007669"/>
    <property type="project" value="UniProtKB-KW"/>
</dbReference>
<dbReference type="PROSITE" id="PS50949">
    <property type="entry name" value="HTH_GNTR"/>
    <property type="match status" value="1"/>
</dbReference>
<dbReference type="AlphaFoldDB" id="A0A967EZS4"/>
<dbReference type="EMBL" id="JAAQPH010000014">
    <property type="protein sequence ID" value="NIA70403.1"/>
    <property type="molecule type" value="Genomic_DNA"/>
</dbReference>
<gene>
    <name evidence="5" type="ORF">HBA54_17500</name>
</gene>
<evidence type="ECO:0000256" key="2">
    <source>
        <dbReference type="ARBA" id="ARBA00023125"/>
    </source>
</evidence>
<dbReference type="InterPro" id="IPR008920">
    <property type="entry name" value="TF_FadR/GntR_C"/>
</dbReference>
<dbReference type="Pfam" id="PF00392">
    <property type="entry name" value="GntR"/>
    <property type="match status" value="1"/>
</dbReference>
<evidence type="ECO:0000256" key="3">
    <source>
        <dbReference type="ARBA" id="ARBA00023163"/>
    </source>
</evidence>
<dbReference type="Gene3D" id="1.20.120.530">
    <property type="entry name" value="GntR ligand-binding domain-like"/>
    <property type="match status" value="1"/>
</dbReference>
<sequence length="226" mass="25336">MDQGQGALTQLRAYLAQRDLPANSRLPAERELCDILGVSRGELRKALAIMEENRELWRHVGKGTFIGSRPVEEFSNIAAIAELTNPREVMQARLLIEPQIAREAALNATAGDVAEMRLCMKMSREAKTWRQYENSDNALHRAVAEATHNTVLVALFDTLNAVRRTVVWGRLRSKVDRPPSDHHSFAEHEALVRAIEERDMEAAGQTMRRHLSHVQGNLLASSQAAE</sequence>
<dbReference type="RefSeq" id="WP_167226991.1">
    <property type="nucleotide sequence ID" value="NZ_JAAQPH010000014.1"/>
</dbReference>
<evidence type="ECO:0000259" key="4">
    <source>
        <dbReference type="PROSITE" id="PS50949"/>
    </source>
</evidence>
<dbReference type="Pfam" id="PF07729">
    <property type="entry name" value="FCD"/>
    <property type="match status" value="1"/>
</dbReference>
<dbReference type="SMART" id="SM00345">
    <property type="entry name" value="HTH_GNTR"/>
    <property type="match status" value="1"/>
</dbReference>
<evidence type="ECO:0000256" key="1">
    <source>
        <dbReference type="ARBA" id="ARBA00023015"/>
    </source>
</evidence>
<dbReference type="InterPro" id="IPR036388">
    <property type="entry name" value="WH-like_DNA-bd_sf"/>
</dbReference>
<dbReference type="Proteomes" id="UP000761264">
    <property type="component" value="Unassembled WGS sequence"/>
</dbReference>
<organism evidence="5 6">
    <name type="scientific">Pelagibius litoralis</name>
    <dbReference type="NCBI Taxonomy" id="374515"/>
    <lineage>
        <taxon>Bacteria</taxon>
        <taxon>Pseudomonadati</taxon>
        <taxon>Pseudomonadota</taxon>
        <taxon>Alphaproteobacteria</taxon>
        <taxon>Rhodospirillales</taxon>
        <taxon>Rhodovibrionaceae</taxon>
        <taxon>Pelagibius</taxon>
    </lineage>
</organism>
<keyword evidence="2" id="KW-0238">DNA-binding</keyword>
<protein>
    <submittedName>
        <fullName evidence="5">FadR family transcriptional regulator</fullName>
    </submittedName>
</protein>
<dbReference type="GO" id="GO:0003700">
    <property type="term" value="F:DNA-binding transcription factor activity"/>
    <property type="evidence" value="ECO:0007669"/>
    <property type="project" value="InterPro"/>
</dbReference>
<keyword evidence="6" id="KW-1185">Reference proteome</keyword>
<dbReference type="PANTHER" id="PTHR43537">
    <property type="entry name" value="TRANSCRIPTIONAL REGULATOR, GNTR FAMILY"/>
    <property type="match status" value="1"/>
</dbReference>
<name>A0A967EZS4_9PROT</name>
<accession>A0A967EZS4</accession>
<comment type="caution">
    <text evidence="5">The sequence shown here is derived from an EMBL/GenBank/DDBJ whole genome shotgun (WGS) entry which is preliminary data.</text>
</comment>
<dbReference type="SUPFAM" id="SSF48008">
    <property type="entry name" value="GntR ligand-binding domain-like"/>
    <property type="match status" value="1"/>
</dbReference>